<reference evidence="2 3" key="1">
    <citation type="submission" date="2020-05" db="EMBL/GenBank/DDBJ databases">
        <title>Identification and distribution of gene clusters putatively required for synthesis of sphingolipid metabolism inhibitors in phylogenetically diverse species of the filamentous fungus Fusarium.</title>
        <authorList>
            <person name="Kim H.-S."/>
            <person name="Busman M."/>
            <person name="Brown D.W."/>
            <person name="Divon H."/>
            <person name="Uhlig S."/>
            <person name="Proctor R.H."/>
        </authorList>
    </citation>
    <scope>NUCLEOTIDE SEQUENCE [LARGE SCALE GENOMIC DNA]</scope>
    <source>
        <strain evidence="2 3">NRRL 66235</strain>
    </source>
</reference>
<accession>A0A8H5YG24</accession>
<dbReference type="OrthoDB" id="5102144at2759"/>
<proteinExistence type="predicted"/>
<dbReference type="EMBL" id="JAAOAN010000324">
    <property type="protein sequence ID" value="KAF5710687.1"/>
    <property type="molecule type" value="Genomic_DNA"/>
</dbReference>
<dbReference type="Proteomes" id="UP000544331">
    <property type="component" value="Unassembled WGS sequence"/>
</dbReference>
<comment type="caution">
    <text evidence="2">The sequence shown here is derived from an EMBL/GenBank/DDBJ whole genome shotgun (WGS) entry which is preliminary data.</text>
</comment>
<feature type="compositionally biased region" description="Low complexity" evidence="1">
    <location>
        <begin position="275"/>
        <end position="287"/>
    </location>
</feature>
<name>A0A8H5YG24_9HYPO</name>
<feature type="compositionally biased region" description="Polar residues" evidence="1">
    <location>
        <begin position="233"/>
        <end position="242"/>
    </location>
</feature>
<feature type="region of interest" description="Disordered" evidence="1">
    <location>
        <begin position="226"/>
        <end position="309"/>
    </location>
</feature>
<gene>
    <name evidence="2" type="ORF">FMUND_9395</name>
</gene>
<protein>
    <submittedName>
        <fullName evidence="2">Uncharacterized protein</fullName>
    </submittedName>
</protein>
<evidence type="ECO:0000256" key="1">
    <source>
        <dbReference type="SAM" id="MobiDB-lite"/>
    </source>
</evidence>
<evidence type="ECO:0000313" key="2">
    <source>
        <dbReference type="EMBL" id="KAF5710687.1"/>
    </source>
</evidence>
<evidence type="ECO:0000313" key="3">
    <source>
        <dbReference type="Proteomes" id="UP000544331"/>
    </source>
</evidence>
<dbReference type="AlphaFoldDB" id="A0A8H5YG24"/>
<keyword evidence="3" id="KW-1185">Reference proteome</keyword>
<organism evidence="2 3">
    <name type="scientific">Fusarium mundagurra</name>
    <dbReference type="NCBI Taxonomy" id="1567541"/>
    <lineage>
        <taxon>Eukaryota</taxon>
        <taxon>Fungi</taxon>
        <taxon>Dikarya</taxon>
        <taxon>Ascomycota</taxon>
        <taxon>Pezizomycotina</taxon>
        <taxon>Sordariomycetes</taxon>
        <taxon>Hypocreomycetidae</taxon>
        <taxon>Hypocreales</taxon>
        <taxon>Nectriaceae</taxon>
        <taxon>Fusarium</taxon>
        <taxon>Fusarium fujikuroi species complex</taxon>
    </lineage>
</organism>
<sequence>MASSEPHAESLKLKAVCTRFGDELLAAIISLDEFGIQDMQSYIAEYRGWCKDLEEEENAIREDKTRCVVERKRHCEQIEPRDPTDTVACSTTPELCCSTNSNGSIDALRPKPGEVYCAYHEQSQRHLAAAILPLTDLGSIGILGTMETLGFSKSVPNCVAFNVNAGRLEWRDGYGDGEPFPENEAAGWVSAGDLRMLDEENPRASDVPFHWAIRAYLERRTLSQTLKERQYDPDTSVNQDSPANEKRNTKKARVQKEVQVVPQLATPDPEPELQSSMVSPSNMNSSSDQRDHDGELTAESDVSPRDPDIIAQSIDDFLQESQDEVSYFSSAENSEKTYQILSALIDGDAVLGD</sequence>